<organism evidence="1">
    <name type="scientific">Siphoviridae sp. ct0eR1</name>
    <dbReference type="NCBI Taxonomy" id="2825297"/>
    <lineage>
        <taxon>Viruses</taxon>
        <taxon>Duplodnaviria</taxon>
        <taxon>Heunggongvirae</taxon>
        <taxon>Uroviricota</taxon>
        <taxon>Caudoviricetes</taxon>
    </lineage>
</organism>
<dbReference type="EMBL" id="BK016087">
    <property type="protein sequence ID" value="DAF93818.1"/>
    <property type="molecule type" value="Genomic_DNA"/>
</dbReference>
<sequence length="43" mass="4836">MRFCVFVRLCVVLPLWHALAPCMVHGIGMHVMHHVIITCSSSC</sequence>
<name>A0A8S5UHE4_9CAUD</name>
<accession>A0A8S5UHE4</accession>
<proteinExistence type="predicted"/>
<protein>
    <submittedName>
        <fullName evidence="1">Uncharacterized protein</fullName>
    </submittedName>
</protein>
<reference evidence="1" key="1">
    <citation type="journal article" date="2021" name="Proc. Natl. Acad. Sci. U.S.A.">
        <title>A Catalog of Tens of Thousands of Viruses from Human Metagenomes Reveals Hidden Associations with Chronic Diseases.</title>
        <authorList>
            <person name="Tisza M.J."/>
            <person name="Buck C.B."/>
        </authorList>
    </citation>
    <scope>NUCLEOTIDE SEQUENCE</scope>
    <source>
        <strain evidence="1">Ct0eR1</strain>
    </source>
</reference>
<evidence type="ECO:0000313" key="1">
    <source>
        <dbReference type="EMBL" id="DAF93818.1"/>
    </source>
</evidence>